<dbReference type="PIRSF" id="PIRSF015417">
    <property type="entry name" value="T31B5_30_vWA"/>
    <property type="match status" value="1"/>
</dbReference>
<sequence>MATYTSLVLRPLELKLPRGNPLMAANFKTATIAAKTRVNMRPLNPIPPFIGLSSTRRTAVSVSKSSPSSTLTDDGNCNGNPCLDLFLNFRDAEKAGAGRNHLEELLSLAWSHNPLTALKLIYKILWDYSFGPGEEDTFRTVTFWLHNNHPKTLARNVAPIARFFLYFLQFCFLLSPLLDLEGERQSKLIGDITLIEYQRAHDIEGQDVSQQHQQNAAVVERYEHDPEYRFLHEFISDIFVECLKSDIEKLKKKNLKQPNDDQDNWWKITSAADSCLSLGNNFSDSALLLQSIARKVFPRESYPEYQGVEEAEYADSVRDRLTKEVLLPMDKLDEAYKYDDSTYDTYLEKLKARQKYWENLKVDKSKIEADALLPHQILSYVNHWNFAQVAELQWKAMVEGIKKQGKLNGKKILNNCLALCDVASMLHSDMQNLDVSVGLTLLMSELNEEPWKGKVIDFSESPQLHLIKGDELKHRYDFLTRRMACESSWELKVNFQKVFDLILEEAVNVNLKPEQMIKKVFVFTRSSYFNYSWTKSEDKDSDNSWKTMYEGIHRKFKENGYDNAVPQIVNWIISDYEPRKWMVPSTKPGVTILHNYSDDLLKLFLDNGREIMPELSMEAAISGEEYQKLVVVD</sequence>
<protein>
    <submittedName>
        <fullName evidence="4">PREDICTED: LOW QUALITY PROTEIN</fullName>
    </submittedName>
</protein>
<dbReference type="InterPro" id="IPR058580">
    <property type="entry name" value="DUF2828"/>
</dbReference>
<dbReference type="AlphaFoldDB" id="A0A5E4FCI3"/>
<dbReference type="EMBL" id="CABIKO010000099">
    <property type="protein sequence ID" value="VVA25824.1"/>
    <property type="molecule type" value="Genomic_DNA"/>
</dbReference>
<evidence type="ECO:0000259" key="1">
    <source>
        <dbReference type="Pfam" id="PF11443"/>
    </source>
</evidence>
<organism evidence="4 5">
    <name type="scientific">Prunus dulcis</name>
    <name type="common">Almond</name>
    <name type="synonym">Amygdalus dulcis</name>
    <dbReference type="NCBI Taxonomy" id="3755"/>
    <lineage>
        <taxon>Eukaryota</taxon>
        <taxon>Viridiplantae</taxon>
        <taxon>Streptophyta</taxon>
        <taxon>Embryophyta</taxon>
        <taxon>Tracheophyta</taxon>
        <taxon>Spermatophyta</taxon>
        <taxon>Magnoliopsida</taxon>
        <taxon>eudicotyledons</taxon>
        <taxon>Gunneridae</taxon>
        <taxon>Pentapetalae</taxon>
        <taxon>rosids</taxon>
        <taxon>fabids</taxon>
        <taxon>Rosales</taxon>
        <taxon>Rosaceae</taxon>
        <taxon>Amygdaloideae</taxon>
        <taxon>Amygdaleae</taxon>
        <taxon>Prunus</taxon>
    </lineage>
</organism>
<proteinExistence type="predicted"/>
<dbReference type="OMA" id="FRTVTFW"/>
<accession>A0A5E4FCI3</accession>
<dbReference type="InterPro" id="IPR011205">
    <property type="entry name" value="UCP015417_vWA"/>
</dbReference>
<dbReference type="Proteomes" id="UP000327085">
    <property type="component" value="Chromosome 5"/>
</dbReference>
<keyword evidence="6" id="KW-1185">Reference proteome</keyword>
<evidence type="ECO:0000313" key="6">
    <source>
        <dbReference type="Proteomes" id="UP001054821"/>
    </source>
</evidence>
<evidence type="ECO:0000313" key="5">
    <source>
        <dbReference type="Proteomes" id="UP000327085"/>
    </source>
</evidence>
<name>A0A5E4FCI3_PRUDU</name>
<dbReference type="InParanoid" id="A0A5E4FCI3"/>
<dbReference type="Proteomes" id="UP001054821">
    <property type="component" value="Chromosome 5"/>
</dbReference>
<dbReference type="InterPro" id="IPR056690">
    <property type="entry name" value="DUF7788"/>
</dbReference>
<reference evidence="5" key="2">
    <citation type="journal article" date="2020" name="Plant J.">
        <title>Transposons played a major role in the diversification between the closely related almond and peach genomes: results from the almond genome sequence.</title>
        <authorList>
            <person name="Alioto T."/>
            <person name="Alexiou K.G."/>
            <person name="Bardil A."/>
            <person name="Barteri F."/>
            <person name="Castanera R."/>
            <person name="Cruz F."/>
            <person name="Dhingra A."/>
            <person name="Duval H."/>
            <person name="Fernandez I Marti A."/>
            <person name="Frias L."/>
            <person name="Galan B."/>
            <person name="Garcia J.L."/>
            <person name="Howad W."/>
            <person name="Gomez-Garrido J."/>
            <person name="Gut M."/>
            <person name="Julca I."/>
            <person name="Morata J."/>
            <person name="Puigdomenech P."/>
            <person name="Ribeca P."/>
            <person name="Rubio Cabetas M.J."/>
            <person name="Vlasova A."/>
            <person name="Wirthensohn M."/>
            <person name="Garcia-Mas J."/>
            <person name="Gabaldon T."/>
            <person name="Casacuberta J.M."/>
            <person name="Arus P."/>
        </authorList>
    </citation>
    <scope>NUCLEOTIDE SEQUENCE [LARGE SCALE GENOMIC DNA]</scope>
    <source>
        <strain evidence="5">cv. Texas</strain>
    </source>
</reference>
<evidence type="ECO:0000259" key="2">
    <source>
        <dbReference type="Pfam" id="PF25043"/>
    </source>
</evidence>
<evidence type="ECO:0000313" key="4">
    <source>
        <dbReference type="EMBL" id="VVA25824.1"/>
    </source>
</evidence>
<dbReference type="Pfam" id="PF11443">
    <property type="entry name" value="DUF2828"/>
    <property type="match status" value="2"/>
</dbReference>
<dbReference type="PANTHER" id="PTHR31373">
    <property type="entry name" value="OS06G0652100 PROTEIN"/>
    <property type="match status" value="1"/>
</dbReference>
<dbReference type="PANTHER" id="PTHR31373:SF17">
    <property type="entry name" value="OS06G0652100 PROTEIN"/>
    <property type="match status" value="1"/>
</dbReference>
<feature type="domain" description="DUF7788" evidence="2">
    <location>
        <begin position="415"/>
        <end position="614"/>
    </location>
</feature>
<dbReference type="Pfam" id="PF25043">
    <property type="entry name" value="DUF7788"/>
    <property type="match status" value="1"/>
</dbReference>
<evidence type="ECO:0000313" key="3">
    <source>
        <dbReference type="EMBL" id="KAI5329645.1"/>
    </source>
</evidence>
<gene>
    <name evidence="4" type="ORF">ALMOND_2B020255</name>
    <name evidence="3" type="ORF">L3X38_029042</name>
</gene>
<dbReference type="EMBL" id="JAJFAZ020000005">
    <property type="protein sequence ID" value="KAI5329645.1"/>
    <property type="molecule type" value="Genomic_DNA"/>
</dbReference>
<feature type="domain" description="DUF2828" evidence="1">
    <location>
        <begin position="79"/>
        <end position="161"/>
    </location>
</feature>
<dbReference type="Gramene" id="VVA25824">
    <property type="protein sequence ID" value="VVA25824"/>
    <property type="gene ID" value="Prudul26B020255"/>
</dbReference>
<feature type="domain" description="DUF2828" evidence="1">
    <location>
        <begin position="206"/>
        <end position="331"/>
    </location>
</feature>
<reference evidence="4" key="1">
    <citation type="submission" date="2019-07" db="EMBL/GenBank/DDBJ databases">
        <authorList>
            <person name="Alioto T."/>
            <person name="Alioto T."/>
            <person name="Gomez Garrido J."/>
        </authorList>
    </citation>
    <scope>NUCLEOTIDE SEQUENCE</scope>
</reference>
<reference evidence="3 6" key="3">
    <citation type="journal article" date="2022" name="G3 (Bethesda)">
        <title>Whole-genome sequence and methylome profiling of the almond [Prunus dulcis (Mill.) D.A. Webb] cultivar 'Nonpareil'.</title>
        <authorList>
            <person name="D'Amico-Willman K.M."/>
            <person name="Ouma W.Z."/>
            <person name="Meulia T."/>
            <person name="Sideli G.M."/>
            <person name="Gradziel T.M."/>
            <person name="Fresnedo-Ramirez J."/>
        </authorList>
    </citation>
    <scope>NUCLEOTIDE SEQUENCE [LARGE SCALE GENOMIC DNA]</scope>
    <source>
        <strain evidence="3">Clone GOH B32 T37-40</strain>
    </source>
</reference>